<dbReference type="AlphaFoldDB" id="A0A6P5FZH7"/>
<protein>
    <submittedName>
        <fullName evidence="3">Verprolin-like</fullName>
    </submittedName>
</protein>
<feature type="compositionally biased region" description="Low complexity" evidence="1">
    <location>
        <begin position="147"/>
        <end position="160"/>
    </location>
</feature>
<feature type="region of interest" description="Disordered" evidence="1">
    <location>
        <begin position="1"/>
        <end position="28"/>
    </location>
</feature>
<dbReference type="GeneID" id="109717132"/>
<keyword evidence="2" id="KW-1185">Reference proteome</keyword>
<proteinExistence type="predicted"/>
<dbReference type="RefSeq" id="XP_020098395.1">
    <property type="nucleotide sequence ID" value="XM_020242806.1"/>
</dbReference>
<reference evidence="2" key="1">
    <citation type="journal article" date="2015" name="Nat. Genet.">
        <title>The pineapple genome and the evolution of CAM photosynthesis.</title>
        <authorList>
            <person name="Ming R."/>
            <person name="VanBuren R."/>
            <person name="Wai C.M."/>
            <person name="Tang H."/>
            <person name="Schatz M.C."/>
            <person name="Bowers J.E."/>
            <person name="Lyons E."/>
            <person name="Wang M.L."/>
            <person name="Chen J."/>
            <person name="Biggers E."/>
            <person name="Zhang J."/>
            <person name="Huang L."/>
            <person name="Zhang L."/>
            <person name="Miao W."/>
            <person name="Zhang J."/>
            <person name="Ye Z."/>
            <person name="Miao C."/>
            <person name="Lin Z."/>
            <person name="Wang H."/>
            <person name="Zhou H."/>
            <person name="Yim W.C."/>
            <person name="Priest H.D."/>
            <person name="Zheng C."/>
            <person name="Woodhouse M."/>
            <person name="Edger P.P."/>
            <person name="Guyot R."/>
            <person name="Guo H.B."/>
            <person name="Guo H."/>
            <person name="Zheng G."/>
            <person name="Singh R."/>
            <person name="Sharma A."/>
            <person name="Min X."/>
            <person name="Zheng Y."/>
            <person name="Lee H."/>
            <person name="Gurtowski J."/>
            <person name="Sedlazeck F.J."/>
            <person name="Harkess A."/>
            <person name="McKain M.R."/>
            <person name="Liao Z."/>
            <person name="Fang J."/>
            <person name="Liu J."/>
            <person name="Zhang X."/>
            <person name="Zhang Q."/>
            <person name="Hu W."/>
            <person name="Qin Y."/>
            <person name="Wang K."/>
            <person name="Chen L.Y."/>
            <person name="Shirley N."/>
            <person name="Lin Y.R."/>
            <person name="Liu L.Y."/>
            <person name="Hernandez A.G."/>
            <person name="Wright C.L."/>
            <person name="Bulone V."/>
            <person name="Tuskan G.A."/>
            <person name="Heath K."/>
            <person name="Zee F."/>
            <person name="Moore P.H."/>
            <person name="Sunkar R."/>
            <person name="Leebens-Mack J.H."/>
            <person name="Mockler T."/>
            <person name="Bennetzen J.L."/>
            <person name="Freeling M."/>
            <person name="Sankoff D."/>
            <person name="Paterson A.H."/>
            <person name="Zhu X."/>
            <person name="Yang X."/>
            <person name="Smith J.A."/>
            <person name="Cushman J.C."/>
            <person name="Paull R.E."/>
            <person name="Yu Q."/>
        </authorList>
    </citation>
    <scope>NUCLEOTIDE SEQUENCE [LARGE SCALE GENOMIC DNA]</scope>
    <source>
        <strain evidence="2">cv. F153</strain>
    </source>
</reference>
<organism evidence="2 3">
    <name type="scientific">Ananas comosus</name>
    <name type="common">Pineapple</name>
    <name type="synonym">Ananas ananas</name>
    <dbReference type="NCBI Taxonomy" id="4615"/>
    <lineage>
        <taxon>Eukaryota</taxon>
        <taxon>Viridiplantae</taxon>
        <taxon>Streptophyta</taxon>
        <taxon>Embryophyta</taxon>
        <taxon>Tracheophyta</taxon>
        <taxon>Spermatophyta</taxon>
        <taxon>Magnoliopsida</taxon>
        <taxon>Liliopsida</taxon>
        <taxon>Poales</taxon>
        <taxon>Bromeliaceae</taxon>
        <taxon>Bromelioideae</taxon>
        <taxon>Ananas</taxon>
    </lineage>
</organism>
<feature type="region of interest" description="Disordered" evidence="1">
    <location>
        <begin position="147"/>
        <end position="187"/>
    </location>
</feature>
<evidence type="ECO:0000256" key="1">
    <source>
        <dbReference type="SAM" id="MobiDB-lite"/>
    </source>
</evidence>
<sequence>MVVRPSRHGNTNNKQPRNPPPVGSGDAYLNTTLASLLNTTSSAAVPPHTIVPPTIQNSLQSTIAPPTNPSTFAPPLQQTFSTGMPSTAAPTTFSFPPLTVPSGFVPPPPQPTIPTHSATLLQSTTMDPLVATLKQAVVGLVQTQQQNLQQSPAPSAAESSSRVRERSINEFKKSAPPPISGATNPDEAENWIKEMEKAFTAMQCTDEKKVRFGTFMLQGRDEYRPKV</sequence>
<evidence type="ECO:0000313" key="3">
    <source>
        <dbReference type="RefSeq" id="XP_020098395.1"/>
    </source>
</evidence>
<dbReference type="Proteomes" id="UP000515123">
    <property type="component" value="Linkage group 11"/>
</dbReference>
<dbReference type="OrthoDB" id="786614at2759"/>
<evidence type="ECO:0000313" key="2">
    <source>
        <dbReference type="Proteomes" id="UP000515123"/>
    </source>
</evidence>
<gene>
    <name evidence="3" type="primary">LOC109717132</name>
</gene>
<feature type="compositionally biased region" description="Basic and acidic residues" evidence="1">
    <location>
        <begin position="161"/>
        <end position="173"/>
    </location>
</feature>
<reference evidence="3" key="2">
    <citation type="submission" date="2025-08" db="UniProtKB">
        <authorList>
            <consortium name="RefSeq"/>
        </authorList>
    </citation>
    <scope>IDENTIFICATION</scope>
    <source>
        <tissue evidence="3">Leaf</tissue>
    </source>
</reference>
<accession>A0A6P5FZH7</accession>
<name>A0A6P5FZH7_ANACO</name>